<dbReference type="EMBL" id="JAJUBB010000016">
    <property type="protein sequence ID" value="MDD1783143.1"/>
    <property type="molecule type" value="Genomic_DNA"/>
</dbReference>
<gene>
    <name evidence="2" type="ORF">LRP49_18410</name>
</gene>
<dbReference type="Gene3D" id="1.10.150.690">
    <property type="entry name" value="DUF2063"/>
    <property type="match status" value="1"/>
</dbReference>
<keyword evidence="2" id="KW-0238">DNA-binding</keyword>
<proteinExistence type="predicted"/>
<dbReference type="InterPro" id="IPR018640">
    <property type="entry name" value="DUF2063"/>
</dbReference>
<dbReference type="Pfam" id="PF09836">
    <property type="entry name" value="DUF2063"/>
    <property type="match status" value="1"/>
</dbReference>
<dbReference type="Proteomes" id="UP001149821">
    <property type="component" value="Unassembled WGS sequence"/>
</dbReference>
<accession>A0ABT5QQ78</accession>
<name>A0ABT5QQ78_9GAMM</name>
<organism evidence="2 3">
    <name type="scientific">Enterovibrio qingdaonensis</name>
    <dbReference type="NCBI Taxonomy" id="2899818"/>
    <lineage>
        <taxon>Bacteria</taxon>
        <taxon>Pseudomonadati</taxon>
        <taxon>Pseudomonadota</taxon>
        <taxon>Gammaproteobacteria</taxon>
        <taxon>Vibrionales</taxon>
        <taxon>Vibrionaceae</taxon>
        <taxon>Enterovibrio</taxon>
    </lineage>
</organism>
<keyword evidence="3" id="KW-1185">Reference proteome</keyword>
<dbReference type="RefSeq" id="WP_274143815.1">
    <property type="nucleotide sequence ID" value="NZ_JAJUBB010000016.1"/>
</dbReference>
<feature type="domain" description="Putative DNA-binding" evidence="1">
    <location>
        <begin position="6"/>
        <end position="98"/>
    </location>
</feature>
<sequence length="258" mass="29286">MMLQDIQSSFQQLVLNTECVDASWVSRSADSLSPKDRLAIYHNAYRVRLIDVLRDTFGHTVTYLGDEWFNQLARDFVQDHHSTHNNIGFYGTAFPAFLAEQLPDDLDVAELAELDWTLRRAFDGADSGVMTMEHLQILAQNTTNIVLETVPTLCLVTQRFNTLDIWHAIDQDNSPPVAKQLANPVDVLVWRKGYSPHFRSISPLETVAIKSVREGQSLDVIGETLVAQFPDDNVPVLFGQMLPRWIADELLRFDESDQ</sequence>
<reference evidence="2" key="1">
    <citation type="submission" date="2021-12" db="EMBL/GenBank/DDBJ databases">
        <title>Enterovibrio ZSDZ35 sp. nov. and Enterovibrio ZSDZ42 sp. nov., isolated from coastal seawater in Qingdao.</title>
        <authorList>
            <person name="Zhang P."/>
        </authorList>
    </citation>
    <scope>NUCLEOTIDE SEQUENCE</scope>
    <source>
        <strain evidence="2">ZSDZ35</strain>
    </source>
</reference>
<evidence type="ECO:0000313" key="2">
    <source>
        <dbReference type="EMBL" id="MDD1783143.1"/>
    </source>
</evidence>
<dbReference type="GO" id="GO:0003677">
    <property type="term" value="F:DNA binding"/>
    <property type="evidence" value="ECO:0007669"/>
    <property type="project" value="UniProtKB-KW"/>
</dbReference>
<dbReference type="InterPro" id="IPR044922">
    <property type="entry name" value="DUF2063_N_sf"/>
</dbReference>
<evidence type="ECO:0000313" key="3">
    <source>
        <dbReference type="Proteomes" id="UP001149821"/>
    </source>
</evidence>
<protein>
    <submittedName>
        <fullName evidence="2">DNA-binding domain-containing protein</fullName>
    </submittedName>
</protein>
<evidence type="ECO:0000259" key="1">
    <source>
        <dbReference type="Pfam" id="PF09836"/>
    </source>
</evidence>
<comment type="caution">
    <text evidence="2">The sequence shown here is derived from an EMBL/GenBank/DDBJ whole genome shotgun (WGS) entry which is preliminary data.</text>
</comment>